<feature type="region of interest" description="Disordered" evidence="1">
    <location>
        <begin position="1"/>
        <end position="36"/>
    </location>
</feature>
<evidence type="ECO:0000256" key="1">
    <source>
        <dbReference type="SAM" id="MobiDB-lite"/>
    </source>
</evidence>
<dbReference type="EMBL" id="RBZW01000027">
    <property type="protein sequence ID" value="THE64730.1"/>
    <property type="molecule type" value="Genomic_DNA"/>
</dbReference>
<proteinExistence type="predicted"/>
<sequence>MLAIAGCTWTDRSTEDHQSTGEDTAETASADISSSTVVAAPYRPPAGVDVPWIRLEITNEATAPHGRLEVVSTVDSTTEAAVESHQRFVSYVPPETTLRYYVRTNLEFDEFDDVTTDITDATPQIDSTQLEPTVERTNFSAGSSLVSVTGELEVDATELSRLFVVALVYDEEGQFRGTGTDIKTDPNLSAPIEFNADSDGFRTPVGNAQPASYEILAFDGLP</sequence>
<reference evidence="2 3" key="1">
    <citation type="submission" date="2018-10" db="EMBL/GenBank/DDBJ databases">
        <title>Natronolimnobius sp. XQ-INN 246 isolated from Inner Mongolia Autonomous Region of China.</title>
        <authorList>
            <person name="Xue Q."/>
        </authorList>
    </citation>
    <scope>NUCLEOTIDE SEQUENCE [LARGE SCALE GENOMIC DNA]</scope>
    <source>
        <strain evidence="2 3">XQ-INN 246</strain>
    </source>
</reference>
<gene>
    <name evidence="2" type="ORF">D8Y22_11510</name>
</gene>
<evidence type="ECO:0000313" key="3">
    <source>
        <dbReference type="Proteomes" id="UP000318864"/>
    </source>
</evidence>
<keyword evidence="3" id="KW-1185">Reference proteome</keyword>
<comment type="caution">
    <text evidence="2">The sequence shown here is derived from an EMBL/GenBank/DDBJ whole genome shotgun (WGS) entry which is preliminary data.</text>
</comment>
<evidence type="ECO:0000313" key="2">
    <source>
        <dbReference type="EMBL" id="THE64730.1"/>
    </source>
</evidence>
<protein>
    <submittedName>
        <fullName evidence="2">Uncharacterized protein</fullName>
    </submittedName>
</protein>
<accession>A0A4S3TM91</accession>
<feature type="compositionally biased region" description="Polar residues" evidence="1">
    <location>
        <begin position="26"/>
        <end position="36"/>
    </location>
</feature>
<name>A0A4S3TM91_9EURY</name>
<dbReference type="AlphaFoldDB" id="A0A4S3TM91"/>
<organism evidence="2 3">
    <name type="scientific">Salinadaptatus halalkaliphilus</name>
    <dbReference type="NCBI Taxonomy" id="2419781"/>
    <lineage>
        <taxon>Archaea</taxon>
        <taxon>Methanobacteriati</taxon>
        <taxon>Methanobacteriota</taxon>
        <taxon>Stenosarchaea group</taxon>
        <taxon>Halobacteria</taxon>
        <taxon>Halobacteriales</taxon>
        <taxon>Natrialbaceae</taxon>
        <taxon>Salinadaptatus</taxon>
    </lineage>
</organism>
<dbReference type="Proteomes" id="UP000318864">
    <property type="component" value="Unassembled WGS sequence"/>
</dbReference>